<protein>
    <submittedName>
        <fullName evidence="1">Uncharacterized protein</fullName>
    </submittedName>
</protein>
<evidence type="ECO:0000313" key="1">
    <source>
        <dbReference type="EMBL" id="KKL48376.1"/>
    </source>
</evidence>
<proteinExistence type="predicted"/>
<organism evidence="1">
    <name type="scientific">marine sediment metagenome</name>
    <dbReference type="NCBI Taxonomy" id="412755"/>
    <lineage>
        <taxon>unclassified sequences</taxon>
        <taxon>metagenomes</taxon>
        <taxon>ecological metagenomes</taxon>
    </lineage>
</organism>
<dbReference type="EMBL" id="LAZR01033338">
    <property type="protein sequence ID" value="KKL48376.1"/>
    <property type="molecule type" value="Genomic_DNA"/>
</dbReference>
<gene>
    <name evidence="1" type="ORF">LCGC14_2326160</name>
</gene>
<comment type="caution">
    <text evidence="1">The sequence shown here is derived from an EMBL/GenBank/DDBJ whole genome shotgun (WGS) entry which is preliminary data.</text>
</comment>
<reference evidence="1" key="1">
    <citation type="journal article" date="2015" name="Nature">
        <title>Complex archaea that bridge the gap between prokaryotes and eukaryotes.</title>
        <authorList>
            <person name="Spang A."/>
            <person name="Saw J.H."/>
            <person name="Jorgensen S.L."/>
            <person name="Zaremba-Niedzwiedzka K."/>
            <person name="Martijn J."/>
            <person name="Lind A.E."/>
            <person name="van Eijk R."/>
            <person name="Schleper C."/>
            <person name="Guy L."/>
            <person name="Ettema T.J."/>
        </authorList>
    </citation>
    <scope>NUCLEOTIDE SEQUENCE</scope>
</reference>
<dbReference type="AlphaFoldDB" id="A0A0F9D3W6"/>
<name>A0A0F9D3W6_9ZZZZ</name>
<accession>A0A0F9D3W6</accession>
<sequence length="59" mass="6933">MIGDDDLYREFAERCSELNDFKILDADRNLTITCDGHEISVNHLAWLQIMGLYETWDIL</sequence>